<dbReference type="EMBL" id="RCWN01000001">
    <property type="protein sequence ID" value="RLQ87508.1"/>
    <property type="molecule type" value="Genomic_DNA"/>
</dbReference>
<sequence>MLRAFSLGLAASALLSTSAFAEPVRYELDASHSQVVFTWNHLGYSETTGMFSGFEGEIMFDEESPENSSVSVEIPASSLLTGWEERAEHLKGEDFFGAEANPAITFESTSIETTGDNTANITGDLTLNGVTKPVTLETTLNNSGDYPMGGGKALGFNATTTINRSEWDMGKFAPNVSDEVDLRISVEAKAAEGE</sequence>
<evidence type="ECO:0000313" key="4">
    <source>
        <dbReference type="Proteomes" id="UP000281094"/>
    </source>
</evidence>
<dbReference type="Proteomes" id="UP000281094">
    <property type="component" value="Unassembled WGS sequence"/>
</dbReference>
<accession>A0A3L7J9T0</accession>
<reference evidence="3 4" key="1">
    <citation type="submission" date="2018-10" db="EMBL/GenBank/DDBJ databases">
        <title>Notoacmeibacter sp. M2BS9Y-3-1, whole genome shotgun sequence.</title>
        <authorList>
            <person name="Tuo L."/>
        </authorList>
    </citation>
    <scope>NUCLEOTIDE SEQUENCE [LARGE SCALE GENOMIC DNA]</scope>
    <source>
        <strain evidence="3 4">M2BS9Y-3-1</strain>
    </source>
</reference>
<organism evidence="3 4">
    <name type="scientific">Notoacmeibacter ruber</name>
    <dbReference type="NCBI Taxonomy" id="2670375"/>
    <lineage>
        <taxon>Bacteria</taxon>
        <taxon>Pseudomonadati</taxon>
        <taxon>Pseudomonadota</taxon>
        <taxon>Alphaproteobacteria</taxon>
        <taxon>Hyphomicrobiales</taxon>
        <taxon>Notoacmeibacteraceae</taxon>
        <taxon>Notoacmeibacter</taxon>
    </lineage>
</organism>
<dbReference type="Gene3D" id="2.40.128.110">
    <property type="entry name" value="Lipid/polyisoprenoid-binding, YceI-like"/>
    <property type="match status" value="1"/>
</dbReference>
<dbReference type="Pfam" id="PF04264">
    <property type="entry name" value="YceI"/>
    <property type="match status" value="1"/>
</dbReference>
<keyword evidence="1" id="KW-0732">Signal</keyword>
<protein>
    <submittedName>
        <fullName evidence="3">Polyisoprenoid-binding protein</fullName>
    </submittedName>
</protein>
<feature type="domain" description="Lipid/polyisoprenoid-binding YceI-like" evidence="2">
    <location>
        <begin position="25"/>
        <end position="189"/>
    </location>
</feature>
<evidence type="ECO:0000313" key="3">
    <source>
        <dbReference type="EMBL" id="RLQ87508.1"/>
    </source>
</evidence>
<comment type="caution">
    <text evidence="3">The sequence shown here is derived from an EMBL/GenBank/DDBJ whole genome shotgun (WGS) entry which is preliminary data.</text>
</comment>
<dbReference type="InterPro" id="IPR036761">
    <property type="entry name" value="TTHA0802/YceI-like_sf"/>
</dbReference>
<proteinExistence type="predicted"/>
<name>A0A3L7J9T0_9HYPH</name>
<evidence type="ECO:0000256" key="1">
    <source>
        <dbReference type="SAM" id="SignalP"/>
    </source>
</evidence>
<dbReference type="SMART" id="SM00867">
    <property type="entry name" value="YceI"/>
    <property type="match status" value="1"/>
</dbReference>
<dbReference type="PANTHER" id="PTHR34406:SF1">
    <property type="entry name" value="PROTEIN YCEI"/>
    <property type="match status" value="1"/>
</dbReference>
<gene>
    <name evidence="3" type="ORF">D8780_04095</name>
</gene>
<dbReference type="InterPro" id="IPR007372">
    <property type="entry name" value="Lipid/polyisoprenoid-bd_YceI"/>
</dbReference>
<feature type="signal peptide" evidence="1">
    <location>
        <begin position="1"/>
        <end position="21"/>
    </location>
</feature>
<dbReference type="AlphaFoldDB" id="A0A3L7J9T0"/>
<dbReference type="PANTHER" id="PTHR34406">
    <property type="entry name" value="PROTEIN YCEI"/>
    <property type="match status" value="1"/>
</dbReference>
<dbReference type="RefSeq" id="WP_121644476.1">
    <property type="nucleotide sequence ID" value="NZ_RCWN01000001.1"/>
</dbReference>
<dbReference type="SUPFAM" id="SSF101874">
    <property type="entry name" value="YceI-like"/>
    <property type="match status" value="1"/>
</dbReference>
<evidence type="ECO:0000259" key="2">
    <source>
        <dbReference type="SMART" id="SM00867"/>
    </source>
</evidence>
<feature type="chain" id="PRO_5018175718" evidence="1">
    <location>
        <begin position="22"/>
        <end position="194"/>
    </location>
</feature>
<keyword evidence="4" id="KW-1185">Reference proteome</keyword>